<dbReference type="EMBL" id="JABSTR010000007">
    <property type="protein sequence ID" value="KAH9376106.1"/>
    <property type="molecule type" value="Genomic_DNA"/>
</dbReference>
<organism evidence="1 2">
    <name type="scientific">Haemaphysalis longicornis</name>
    <name type="common">Bush tick</name>
    <dbReference type="NCBI Taxonomy" id="44386"/>
    <lineage>
        <taxon>Eukaryota</taxon>
        <taxon>Metazoa</taxon>
        <taxon>Ecdysozoa</taxon>
        <taxon>Arthropoda</taxon>
        <taxon>Chelicerata</taxon>
        <taxon>Arachnida</taxon>
        <taxon>Acari</taxon>
        <taxon>Parasitiformes</taxon>
        <taxon>Ixodida</taxon>
        <taxon>Ixodoidea</taxon>
        <taxon>Ixodidae</taxon>
        <taxon>Haemaphysalinae</taxon>
        <taxon>Haemaphysalis</taxon>
    </lineage>
</organism>
<name>A0A9J6GLE3_HAELO</name>
<accession>A0A9J6GLE3</accession>
<protein>
    <submittedName>
        <fullName evidence="1">Uncharacterized protein</fullName>
    </submittedName>
</protein>
<dbReference type="VEuPathDB" id="VectorBase:HLOH_059447"/>
<dbReference type="OrthoDB" id="10050606at2759"/>
<sequence length="86" mass="9942">MLKPLNLHRFVTKQRASYFRHINANLSQHEAIMVVDVAEKFSFILQDAPQSYRLVNTQASIHPVVLYIRNKKSKSTEVSVRSFAII</sequence>
<dbReference type="AlphaFoldDB" id="A0A9J6GLE3"/>
<evidence type="ECO:0000313" key="2">
    <source>
        <dbReference type="Proteomes" id="UP000821853"/>
    </source>
</evidence>
<comment type="caution">
    <text evidence="1">The sequence shown here is derived from an EMBL/GenBank/DDBJ whole genome shotgun (WGS) entry which is preliminary data.</text>
</comment>
<proteinExistence type="predicted"/>
<dbReference type="PANTHER" id="PTHR46601:SF1">
    <property type="entry name" value="ADF-H DOMAIN-CONTAINING PROTEIN"/>
    <property type="match status" value="1"/>
</dbReference>
<evidence type="ECO:0000313" key="1">
    <source>
        <dbReference type="EMBL" id="KAH9376106.1"/>
    </source>
</evidence>
<gene>
    <name evidence="1" type="ORF">HPB48_014496</name>
</gene>
<keyword evidence="2" id="KW-1185">Reference proteome</keyword>
<reference evidence="1 2" key="1">
    <citation type="journal article" date="2020" name="Cell">
        <title>Large-Scale Comparative Analyses of Tick Genomes Elucidate Their Genetic Diversity and Vector Capacities.</title>
        <authorList>
            <consortium name="Tick Genome and Microbiome Consortium (TIGMIC)"/>
            <person name="Jia N."/>
            <person name="Wang J."/>
            <person name="Shi W."/>
            <person name="Du L."/>
            <person name="Sun Y."/>
            <person name="Zhan W."/>
            <person name="Jiang J.F."/>
            <person name="Wang Q."/>
            <person name="Zhang B."/>
            <person name="Ji P."/>
            <person name="Bell-Sakyi L."/>
            <person name="Cui X.M."/>
            <person name="Yuan T.T."/>
            <person name="Jiang B.G."/>
            <person name="Yang W.F."/>
            <person name="Lam T.T."/>
            <person name="Chang Q.C."/>
            <person name="Ding S.J."/>
            <person name="Wang X.J."/>
            <person name="Zhu J.G."/>
            <person name="Ruan X.D."/>
            <person name="Zhao L."/>
            <person name="Wei J.T."/>
            <person name="Ye R.Z."/>
            <person name="Que T.C."/>
            <person name="Du C.H."/>
            <person name="Zhou Y.H."/>
            <person name="Cheng J.X."/>
            <person name="Dai P.F."/>
            <person name="Guo W.B."/>
            <person name="Han X.H."/>
            <person name="Huang E.J."/>
            <person name="Li L.F."/>
            <person name="Wei W."/>
            <person name="Gao Y.C."/>
            <person name="Liu J.Z."/>
            <person name="Shao H.Z."/>
            <person name="Wang X."/>
            <person name="Wang C.C."/>
            <person name="Yang T.C."/>
            <person name="Huo Q.B."/>
            <person name="Li W."/>
            <person name="Chen H.Y."/>
            <person name="Chen S.E."/>
            <person name="Zhou L.G."/>
            <person name="Ni X.B."/>
            <person name="Tian J.H."/>
            <person name="Sheng Y."/>
            <person name="Liu T."/>
            <person name="Pan Y.S."/>
            <person name="Xia L.Y."/>
            <person name="Li J."/>
            <person name="Zhao F."/>
            <person name="Cao W.C."/>
        </authorList>
    </citation>
    <scope>NUCLEOTIDE SEQUENCE [LARGE SCALE GENOMIC DNA]</scope>
    <source>
        <strain evidence="1">HaeL-2018</strain>
    </source>
</reference>
<dbReference type="Proteomes" id="UP000821853">
    <property type="component" value="Chromosome 5"/>
</dbReference>
<dbReference type="PANTHER" id="PTHR46601">
    <property type="entry name" value="ULP_PROTEASE DOMAIN-CONTAINING PROTEIN"/>
    <property type="match status" value="1"/>
</dbReference>